<organism evidence="3 4">
    <name type="scientific">Dolichospermum planctonicum</name>
    <dbReference type="NCBI Taxonomy" id="136072"/>
    <lineage>
        <taxon>Bacteria</taxon>
        <taxon>Bacillati</taxon>
        <taxon>Cyanobacteriota</taxon>
        <taxon>Cyanophyceae</taxon>
        <taxon>Nostocales</taxon>
        <taxon>Aphanizomenonaceae</taxon>
        <taxon>Dolichospermum</taxon>
    </lineage>
</organism>
<dbReference type="InterPro" id="IPR001343">
    <property type="entry name" value="Hemolysn_Ca-bd"/>
</dbReference>
<dbReference type="InterPro" id="IPR011049">
    <property type="entry name" value="Serralysin-like_metalloprot_C"/>
</dbReference>
<dbReference type="GO" id="GO:0005509">
    <property type="term" value="F:calcium ion binding"/>
    <property type="evidence" value="ECO:0007669"/>
    <property type="project" value="InterPro"/>
</dbReference>
<sequence length="589" mass="61504">MSFNLNLNPVSDYGLMPNTNELMFYGNGNDLITSFSNTQATIVAGEGNNIINSAAGNDIIYAGAGQDFINAGNGNNTIFTGGGVNNVLTGNGNDTIYAGDNNDIIYTGNGNDIIYTGNGNNIINAGTGNDRIVLGIGQDKIILEGGNGSVTVFGFNINSDKVSLGESLLGKSLQFVTQGSDTLVKTGTDLLATLKGVARSSQALLNKIPLYRYNVTDLGSLSTNTNGTVVAASINDFGQIAGRYDTGATFINQNATTNVTQTNNVRQGFIWENGSQTALTNTGIKNGQSDFGAANGATVTLLTTNVNTIGNSGIILGTADEVRQPIPKATDRALVWQKNGNNYNLTINDFGGLESYLFDANNLNQVVGRNILSSGQDKAIYSENGLIQELTTLGGDGGTARGINNKGQIVGYVDSDDTLNDQFVNTAVIWQKNTSGTYTMQNLGTFGAEKATLRDINDAGHIIGSTSNGSGATATSDAFLLRDGNFTDLGSLGGNTGSANGINEFGQVIGASQLASGINHAYVWNGGVMSDLNNLITTPLTYNGATVTLNNAVSINNFGDIVATGTYTYTNNEGQAQTGTRSYLLKATW</sequence>
<keyword evidence="2" id="KW-0964">Secreted</keyword>
<dbReference type="AlphaFoldDB" id="A0A480A9F2"/>
<dbReference type="Gene3D" id="2.150.10.10">
    <property type="entry name" value="Serralysin-like metalloprotease, C-terminal"/>
    <property type="match status" value="1"/>
</dbReference>
<dbReference type="PANTHER" id="PTHR38340">
    <property type="entry name" value="S-LAYER PROTEIN"/>
    <property type="match status" value="1"/>
</dbReference>
<proteinExistence type="predicted"/>
<comment type="caution">
    <text evidence="3">The sequence shown here is derived from an EMBL/GenBank/DDBJ whole genome shotgun (WGS) entry which is preliminary data.</text>
</comment>
<evidence type="ECO:0000256" key="1">
    <source>
        <dbReference type="ARBA" id="ARBA00004613"/>
    </source>
</evidence>
<evidence type="ECO:0000313" key="3">
    <source>
        <dbReference type="EMBL" id="GCL40373.1"/>
    </source>
</evidence>
<dbReference type="RefSeq" id="WP_137906246.1">
    <property type="nucleotide sequence ID" value="NZ_BJCF01000001.1"/>
</dbReference>
<protein>
    <recommendedName>
        <fullName evidence="5">Hemolysin-type calcium-binding region</fullName>
    </recommendedName>
</protein>
<dbReference type="OrthoDB" id="518002at2"/>
<dbReference type="GO" id="GO:0005576">
    <property type="term" value="C:extracellular region"/>
    <property type="evidence" value="ECO:0007669"/>
    <property type="project" value="UniProtKB-SubCell"/>
</dbReference>
<dbReference type="EMBL" id="BJCF01000001">
    <property type="protein sequence ID" value="GCL40373.1"/>
    <property type="molecule type" value="Genomic_DNA"/>
</dbReference>
<evidence type="ECO:0008006" key="5">
    <source>
        <dbReference type="Google" id="ProtNLM"/>
    </source>
</evidence>
<dbReference type="NCBIfam" id="TIGR02913">
    <property type="entry name" value="HAF_rpt"/>
    <property type="match status" value="2"/>
</dbReference>
<evidence type="ECO:0000313" key="4">
    <source>
        <dbReference type="Proteomes" id="UP000299367"/>
    </source>
</evidence>
<dbReference type="SUPFAM" id="SSF51120">
    <property type="entry name" value="beta-Roll"/>
    <property type="match status" value="1"/>
</dbReference>
<accession>A0A480A9F2</accession>
<reference evidence="4" key="1">
    <citation type="submission" date="2019-02" db="EMBL/GenBank/DDBJ databases">
        <title>Draft genome sequence of Dolichospermum planctonicum NIES-80.</title>
        <authorList>
            <person name="Yamaguchi H."/>
            <person name="Suzuki S."/>
            <person name="Kawachi M."/>
        </authorList>
    </citation>
    <scope>NUCLEOTIDE SEQUENCE [LARGE SCALE GENOMIC DNA]</scope>
    <source>
        <strain evidence="4">NIES-80</strain>
    </source>
</reference>
<gene>
    <name evidence="3" type="ORF">NIES80_00580</name>
</gene>
<dbReference type="InterPro" id="IPR014262">
    <property type="entry name" value="HAF_rpt"/>
</dbReference>
<name>A0A480A9F2_9CYAN</name>
<dbReference type="Pfam" id="PF00353">
    <property type="entry name" value="HemolysinCabind"/>
    <property type="match status" value="3"/>
</dbReference>
<evidence type="ECO:0000256" key="2">
    <source>
        <dbReference type="ARBA" id="ARBA00022525"/>
    </source>
</evidence>
<comment type="subcellular location">
    <subcellularLocation>
        <location evidence="1">Secreted</location>
    </subcellularLocation>
</comment>
<dbReference type="Proteomes" id="UP000299367">
    <property type="component" value="Unassembled WGS sequence"/>
</dbReference>
<dbReference type="PANTHER" id="PTHR38340:SF1">
    <property type="entry name" value="S-LAYER PROTEIN"/>
    <property type="match status" value="1"/>
</dbReference>
<dbReference type="InterPro" id="IPR050557">
    <property type="entry name" value="RTX_toxin/Mannuronan_C5-epim"/>
</dbReference>